<organism evidence="2 3">
    <name type="scientific">Aromatoleum tolulyticum</name>
    <dbReference type="NCBI Taxonomy" id="34027"/>
    <lineage>
        <taxon>Bacteria</taxon>
        <taxon>Pseudomonadati</taxon>
        <taxon>Pseudomonadota</taxon>
        <taxon>Betaproteobacteria</taxon>
        <taxon>Rhodocyclales</taxon>
        <taxon>Rhodocyclaceae</taxon>
        <taxon>Aromatoleum</taxon>
    </lineage>
</organism>
<feature type="transmembrane region" description="Helical" evidence="1">
    <location>
        <begin position="20"/>
        <end position="42"/>
    </location>
</feature>
<keyword evidence="1" id="KW-0472">Membrane</keyword>
<protein>
    <recommendedName>
        <fullName evidence="4">Tfp pilus assembly protein PilX</fullName>
    </recommendedName>
</protein>
<dbReference type="OrthoDB" id="5954007at2"/>
<keyword evidence="1" id="KW-0812">Transmembrane</keyword>
<keyword evidence="1" id="KW-1133">Transmembrane helix</keyword>
<dbReference type="RefSeq" id="WP_076600282.1">
    <property type="nucleotide sequence ID" value="NZ_FTMD01000001.1"/>
</dbReference>
<evidence type="ECO:0000313" key="2">
    <source>
        <dbReference type="EMBL" id="SIP90303.1"/>
    </source>
</evidence>
<evidence type="ECO:0000313" key="3">
    <source>
        <dbReference type="Proteomes" id="UP000186819"/>
    </source>
</evidence>
<evidence type="ECO:0000256" key="1">
    <source>
        <dbReference type="SAM" id="Phobius"/>
    </source>
</evidence>
<dbReference type="STRING" id="34027.SAMN05421829_101255"/>
<proteinExistence type="predicted"/>
<accession>A0A1N6NE37</accession>
<gene>
    <name evidence="2" type="ORF">SAMN05421829_101255</name>
</gene>
<keyword evidence="3" id="KW-1185">Reference proteome</keyword>
<dbReference type="EMBL" id="FTMD01000001">
    <property type="protein sequence ID" value="SIP90303.1"/>
    <property type="molecule type" value="Genomic_DNA"/>
</dbReference>
<evidence type="ECO:0008006" key="4">
    <source>
        <dbReference type="Google" id="ProtNLM"/>
    </source>
</evidence>
<sequence>MEPMSECAFSAGPGGRRAEAGVVLLIAMIILVLMSLAAASVIRSTDTGTLVAGNLAFRQATMYAGDIAINRAVEELQSGAYTARTYYRSAFYFKDAAGKPNFKDAGRIASDAIWESTDVPCIDENGRATNCAADSGNYRIQYVIERQCKSDPVLTDGEDIRSKCTVDPETVALAAADAFAKKSGSTVPPIEAGTLDVYYRVIIRARGPRGGVNFYEAMLAAKAQPGA</sequence>
<name>A0A1N6NE37_9RHOO</name>
<reference evidence="3" key="1">
    <citation type="submission" date="2017-01" db="EMBL/GenBank/DDBJ databases">
        <authorList>
            <person name="Varghese N."/>
            <person name="Submissions S."/>
        </authorList>
    </citation>
    <scope>NUCLEOTIDE SEQUENCE [LARGE SCALE GENOMIC DNA]</scope>
    <source>
        <strain evidence="3">ATCC 51758</strain>
    </source>
</reference>
<dbReference type="Proteomes" id="UP000186819">
    <property type="component" value="Unassembled WGS sequence"/>
</dbReference>
<dbReference type="AlphaFoldDB" id="A0A1N6NE37"/>